<dbReference type="AlphaFoldDB" id="A0A1H7VP69"/>
<dbReference type="InterPro" id="IPR001343">
    <property type="entry name" value="Hemolysn_Ca-bd"/>
</dbReference>
<evidence type="ECO:0000256" key="1">
    <source>
        <dbReference type="ARBA" id="ARBA00004613"/>
    </source>
</evidence>
<accession>A0A1H7VP69</accession>
<sequence>MATVTLNQSFDFLTPQDWQWEVNESSDSFFSITDGVHTQTFRGSFSYDHYGVHGTVTSTNFYIHGDEVYKVLGMLADANKLQDYLETYGDTQKTYAYVLQGADSITGSGGDDRILGYAGNDKLYGGAGNDKLDGGAGNDYMKGGSGNDIYYINSTGDTVYETVGAGTDRVYATVSDTLDANVENLYLSGTAAKGTGNTLNNIIHGTNYTNNLYGLAGNDTIYGMGGNDKLYGGTGNDKMNGGSGNDYLYGDASTDNLIGGLGTDRLYGGSDSYRDVFDFNSITESKVGSSYRDNVYNFKSGIDDIDLKTIDANANLSGDQSFHFSNKTAAAYSVWYVQADIDSDGLKDDIIVKCDVNGNTTADFELGVVGVTTVAAGDFVL</sequence>
<dbReference type="Pfam" id="PF00353">
    <property type="entry name" value="HemolysinCabind"/>
    <property type="match status" value="3"/>
</dbReference>
<dbReference type="GO" id="GO:0005509">
    <property type="term" value="F:calcium ion binding"/>
    <property type="evidence" value="ECO:0007669"/>
    <property type="project" value="InterPro"/>
</dbReference>
<organism evidence="3 4">
    <name type="scientific">Syntrophus gentianae</name>
    <dbReference type="NCBI Taxonomy" id="43775"/>
    <lineage>
        <taxon>Bacteria</taxon>
        <taxon>Pseudomonadati</taxon>
        <taxon>Thermodesulfobacteriota</taxon>
        <taxon>Syntrophia</taxon>
        <taxon>Syntrophales</taxon>
        <taxon>Syntrophaceae</taxon>
        <taxon>Syntrophus</taxon>
    </lineage>
</organism>
<dbReference type="STRING" id="43775.SAMN04489760_10492"/>
<protein>
    <submittedName>
        <fullName evidence="3">Hemolysin-type calcium-binding repeat-containing protein</fullName>
    </submittedName>
</protein>
<dbReference type="Proteomes" id="UP000198744">
    <property type="component" value="Unassembled WGS sequence"/>
</dbReference>
<dbReference type="InterPro" id="IPR011049">
    <property type="entry name" value="Serralysin-like_metalloprot_C"/>
</dbReference>
<dbReference type="InterPro" id="IPR050557">
    <property type="entry name" value="RTX_toxin/Mannuronan_C5-epim"/>
</dbReference>
<dbReference type="Gene3D" id="2.150.10.10">
    <property type="entry name" value="Serralysin-like metalloprotease, C-terminal"/>
    <property type="match status" value="2"/>
</dbReference>
<dbReference type="PRINTS" id="PR00313">
    <property type="entry name" value="CABNDNGRPT"/>
</dbReference>
<comment type="subcellular location">
    <subcellularLocation>
        <location evidence="1">Secreted</location>
    </subcellularLocation>
</comment>
<name>A0A1H7VP69_9BACT</name>
<evidence type="ECO:0000313" key="3">
    <source>
        <dbReference type="EMBL" id="SEM10824.1"/>
    </source>
</evidence>
<dbReference type="InterPro" id="IPR018511">
    <property type="entry name" value="Hemolysin-typ_Ca-bd_CS"/>
</dbReference>
<dbReference type="PANTHER" id="PTHR38340">
    <property type="entry name" value="S-LAYER PROTEIN"/>
    <property type="match status" value="1"/>
</dbReference>
<dbReference type="SUPFAM" id="SSF51120">
    <property type="entry name" value="beta-Roll"/>
    <property type="match status" value="2"/>
</dbReference>
<dbReference type="GO" id="GO:0005576">
    <property type="term" value="C:extracellular region"/>
    <property type="evidence" value="ECO:0007669"/>
    <property type="project" value="UniProtKB-SubCell"/>
</dbReference>
<dbReference type="RefSeq" id="WP_093882447.1">
    <property type="nucleotide sequence ID" value="NZ_FOBS01000004.1"/>
</dbReference>
<keyword evidence="2" id="KW-0964">Secreted</keyword>
<evidence type="ECO:0000313" key="4">
    <source>
        <dbReference type="Proteomes" id="UP000198744"/>
    </source>
</evidence>
<reference evidence="3 4" key="1">
    <citation type="submission" date="2016-10" db="EMBL/GenBank/DDBJ databases">
        <authorList>
            <person name="de Groot N.N."/>
        </authorList>
    </citation>
    <scope>NUCLEOTIDE SEQUENCE [LARGE SCALE GENOMIC DNA]</scope>
    <source>
        <strain evidence="3 4">DSM 8423</strain>
    </source>
</reference>
<dbReference type="OrthoDB" id="5454111at2"/>
<evidence type="ECO:0000256" key="2">
    <source>
        <dbReference type="ARBA" id="ARBA00022525"/>
    </source>
</evidence>
<proteinExistence type="predicted"/>
<dbReference type="PANTHER" id="PTHR38340:SF1">
    <property type="entry name" value="S-LAYER PROTEIN"/>
    <property type="match status" value="1"/>
</dbReference>
<dbReference type="EMBL" id="FOBS01000004">
    <property type="protein sequence ID" value="SEM10824.1"/>
    <property type="molecule type" value="Genomic_DNA"/>
</dbReference>
<dbReference type="PROSITE" id="PS00330">
    <property type="entry name" value="HEMOLYSIN_CALCIUM"/>
    <property type="match status" value="3"/>
</dbReference>
<keyword evidence="4" id="KW-1185">Reference proteome</keyword>
<gene>
    <name evidence="3" type="ORF">SAMN04489760_10492</name>
</gene>